<evidence type="ECO:0000313" key="2">
    <source>
        <dbReference type="Proteomes" id="UP000789901"/>
    </source>
</evidence>
<reference evidence="1 2" key="1">
    <citation type="submission" date="2021-06" db="EMBL/GenBank/DDBJ databases">
        <authorList>
            <person name="Kallberg Y."/>
            <person name="Tangrot J."/>
            <person name="Rosling A."/>
        </authorList>
    </citation>
    <scope>NUCLEOTIDE SEQUENCE [LARGE SCALE GENOMIC DNA]</scope>
    <source>
        <strain evidence="1 2">120-4 pot B 10/14</strain>
    </source>
</reference>
<gene>
    <name evidence="1" type="ORF">GMARGA_LOCUS18464</name>
</gene>
<protein>
    <submittedName>
        <fullName evidence="1">1191_t:CDS:1</fullName>
    </submittedName>
</protein>
<dbReference type="EMBL" id="CAJVQB010014753">
    <property type="protein sequence ID" value="CAG8770476.1"/>
    <property type="molecule type" value="Genomic_DNA"/>
</dbReference>
<organism evidence="1 2">
    <name type="scientific">Gigaspora margarita</name>
    <dbReference type="NCBI Taxonomy" id="4874"/>
    <lineage>
        <taxon>Eukaryota</taxon>
        <taxon>Fungi</taxon>
        <taxon>Fungi incertae sedis</taxon>
        <taxon>Mucoromycota</taxon>
        <taxon>Glomeromycotina</taxon>
        <taxon>Glomeromycetes</taxon>
        <taxon>Diversisporales</taxon>
        <taxon>Gigasporaceae</taxon>
        <taxon>Gigaspora</taxon>
    </lineage>
</organism>
<dbReference type="Proteomes" id="UP000789901">
    <property type="component" value="Unassembled WGS sequence"/>
</dbReference>
<proteinExistence type="predicted"/>
<keyword evidence="2" id="KW-1185">Reference proteome</keyword>
<comment type="caution">
    <text evidence="1">The sequence shown here is derived from an EMBL/GenBank/DDBJ whole genome shotgun (WGS) entry which is preliminary data.</text>
</comment>
<evidence type="ECO:0000313" key="1">
    <source>
        <dbReference type="EMBL" id="CAG8770476.1"/>
    </source>
</evidence>
<accession>A0ABN7VGI2</accession>
<name>A0ABN7VGI2_GIGMA</name>
<sequence>MISLQNVLLKQFKNENISNFVANDTNMIDFLDVFNIVEVSDKDEELEQAEELADNTNITKPIKKMMPTSDIQDNLRHGFDQETSNDTCEPLSDGIMLNMSESFISSVFVSALPRVNRSNEVD</sequence>